<gene>
    <name evidence="1" type="ORF">FA95DRAFT_1559654</name>
</gene>
<accession>A0ACB8RRU2</accession>
<dbReference type="Proteomes" id="UP000814033">
    <property type="component" value="Unassembled WGS sequence"/>
</dbReference>
<name>A0ACB8RRU2_9AGAM</name>
<reference evidence="1" key="1">
    <citation type="submission" date="2021-02" db="EMBL/GenBank/DDBJ databases">
        <authorList>
            <consortium name="DOE Joint Genome Institute"/>
            <person name="Ahrendt S."/>
            <person name="Looney B.P."/>
            <person name="Miyauchi S."/>
            <person name="Morin E."/>
            <person name="Drula E."/>
            <person name="Courty P.E."/>
            <person name="Chicoki N."/>
            <person name="Fauchery L."/>
            <person name="Kohler A."/>
            <person name="Kuo A."/>
            <person name="Labutti K."/>
            <person name="Pangilinan J."/>
            <person name="Lipzen A."/>
            <person name="Riley R."/>
            <person name="Andreopoulos W."/>
            <person name="He G."/>
            <person name="Johnson J."/>
            <person name="Barry K.W."/>
            <person name="Grigoriev I.V."/>
            <person name="Nagy L."/>
            <person name="Hibbett D."/>
            <person name="Henrissat B."/>
            <person name="Matheny P.B."/>
            <person name="Labbe J."/>
            <person name="Martin F."/>
        </authorList>
    </citation>
    <scope>NUCLEOTIDE SEQUENCE</scope>
    <source>
        <strain evidence="1">FP105234-sp</strain>
    </source>
</reference>
<dbReference type="EMBL" id="MU275915">
    <property type="protein sequence ID" value="KAI0046886.1"/>
    <property type="molecule type" value="Genomic_DNA"/>
</dbReference>
<evidence type="ECO:0000313" key="1">
    <source>
        <dbReference type="EMBL" id="KAI0046886.1"/>
    </source>
</evidence>
<sequence>MLIYIGSGKPKLRALACLVVDWLQGGTRAEDNERATRQARRGGPTWSLDGAPVVMDRLVDAAFGTWSPDGVHRLVSQKG</sequence>
<evidence type="ECO:0000313" key="2">
    <source>
        <dbReference type="Proteomes" id="UP000814033"/>
    </source>
</evidence>
<comment type="caution">
    <text evidence="1">The sequence shown here is derived from an EMBL/GenBank/DDBJ whole genome shotgun (WGS) entry which is preliminary data.</text>
</comment>
<protein>
    <submittedName>
        <fullName evidence="1">Uncharacterized protein</fullName>
    </submittedName>
</protein>
<keyword evidence="2" id="KW-1185">Reference proteome</keyword>
<proteinExistence type="predicted"/>
<organism evidence="1 2">
    <name type="scientific">Auriscalpium vulgare</name>
    <dbReference type="NCBI Taxonomy" id="40419"/>
    <lineage>
        <taxon>Eukaryota</taxon>
        <taxon>Fungi</taxon>
        <taxon>Dikarya</taxon>
        <taxon>Basidiomycota</taxon>
        <taxon>Agaricomycotina</taxon>
        <taxon>Agaricomycetes</taxon>
        <taxon>Russulales</taxon>
        <taxon>Auriscalpiaceae</taxon>
        <taxon>Auriscalpium</taxon>
    </lineage>
</organism>
<reference evidence="1" key="2">
    <citation type="journal article" date="2022" name="New Phytol.">
        <title>Evolutionary transition to the ectomycorrhizal habit in the genomes of a hyperdiverse lineage of mushroom-forming fungi.</title>
        <authorList>
            <person name="Looney B."/>
            <person name="Miyauchi S."/>
            <person name="Morin E."/>
            <person name="Drula E."/>
            <person name="Courty P.E."/>
            <person name="Kohler A."/>
            <person name="Kuo A."/>
            <person name="LaButti K."/>
            <person name="Pangilinan J."/>
            <person name="Lipzen A."/>
            <person name="Riley R."/>
            <person name="Andreopoulos W."/>
            <person name="He G."/>
            <person name="Johnson J."/>
            <person name="Nolan M."/>
            <person name="Tritt A."/>
            <person name="Barry K.W."/>
            <person name="Grigoriev I.V."/>
            <person name="Nagy L.G."/>
            <person name="Hibbett D."/>
            <person name="Henrissat B."/>
            <person name="Matheny P.B."/>
            <person name="Labbe J."/>
            <person name="Martin F.M."/>
        </authorList>
    </citation>
    <scope>NUCLEOTIDE SEQUENCE</scope>
    <source>
        <strain evidence="1">FP105234-sp</strain>
    </source>
</reference>